<comment type="caution">
    <text evidence="3">The sequence shown here is derived from an EMBL/GenBank/DDBJ whole genome shotgun (WGS) entry which is preliminary data.</text>
</comment>
<dbReference type="InterPro" id="IPR052164">
    <property type="entry name" value="Anthracycline_SecMetBiosynth"/>
</dbReference>
<evidence type="ECO:0000313" key="3">
    <source>
        <dbReference type="EMBL" id="MBC6464150.1"/>
    </source>
</evidence>
<protein>
    <submittedName>
        <fullName evidence="3">VOC family protein</fullName>
    </submittedName>
</protein>
<accession>A0ABR7LH49</accession>
<proteinExistence type="predicted"/>
<dbReference type="Gene3D" id="3.10.180.10">
    <property type="entry name" value="2,3-Dihydroxybiphenyl 1,2-Dioxygenase, domain 1"/>
    <property type="match status" value="1"/>
</dbReference>
<organism evidence="3 4">
    <name type="scientific">Actinomadura alba</name>
    <dbReference type="NCBI Taxonomy" id="406431"/>
    <lineage>
        <taxon>Bacteria</taxon>
        <taxon>Bacillati</taxon>
        <taxon>Actinomycetota</taxon>
        <taxon>Actinomycetes</taxon>
        <taxon>Streptosporangiales</taxon>
        <taxon>Thermomonosporaceae</taxon>
        <taxon>Actinomadura</taxon>
    </lineage>
</organism>
<evidence type="ECO:0000256" key="1">
    <source>
        <dbReference type="SAM" id="MobiDB-lite"/>
    </source>
</evidence>
<dbReference type="InterPro" id="IPR004360">
    <property type="entry name" value="Glyas_Fos-R_dOase_dom"/>
</dbReference>
<feature type="region of interest" description="Disordered" evidence="1">
    <location>
        <begin position="1"/>
        <end position="24"/>
    </location>
</feature>
<gene>
    <name evidence="3" type="ORF">HKK74_01345</name>
</gene>
<dbReference type="PANTHER" id="PTHR33993">
    <property type="entry name" value="GLYOXALASE-RELATED"/>
    <property type="match status" value="1"/>
</dbReference>
<sequence>MSSPTDQPAAPTDQPAVRPTRRPGVTRIGNVMYPVDDVGAAVRFYRDVLGLEMRFQDGERFAALDGEGTTLAIAGPQERVVSGPVVSFKVDDVTAMVDRLTAAGALLVRGPEEGPHEVRAVLRDPAGNPLVLYAPRS</sequence>
<reference evidence="3 4" key="1">
    <citation type="submission" date="2020-06" db="EMBL/GenBank/DDBJ databases">
        <title>Actinomadura xiongansis sp. nov., isolated from soil of Baiyangdian.</title>
        <authorList>
            <person name="Zhang X."/>
        </authorList>
    </citation>
    <scope>NUCLEOTIDE SEQUENCE [LARGE SCALE GENOMIC DNA]</scope>
    <source>
        <strain evidence="3 4">HBUM206468</strain>
    </source>
</reference>
<feature type="domain" description="VOC" evidence="2">
    <location>
        <begin position="27"/>
        <end position="135"/>
    </location>
</feature>
<dbReference type="Proteomes" id="UP000805614">
    <property type="component" value="Unassembled WGS sequence"/>
</dbReference>
<dbReference type="EMBL" id="JABVEC010000001">
    <property type="protein sequence ID" value="MBC6464150.1"/>
    <property type="molecule type" value="Genomic_DNA"/>
</dbReference>
<dbReference type="InterPro" id="IPR029068">
    <property type="entry name" value="Glyas_Bleomycin-R_OHBP_Dase"/>
</dbReference>
<dbReference type="Pfam" id="PF00903">
    <property type="entry name" value="Glyoxalase"/>
    <property type="match status" value="1"/>
</dbReference>
<dbReference type="SUPFAM" id="SSF54593">
    <property type="entry name" value="Glyoxalase/Bleomycin resistance protein/Dihydroxybiphenyl dioxygenase"/>
    <property type="match status" value="1"/>
</dbReference>
<evidence type="ECO:0000313" key="4">
    <source>
        <dbReference type="Proteomes" id="UP000805614"/>
    </source>
</evidence>
<dbReference type="InterPro" id="IPR037523">
    <property type="entry name" value="VOC_core"/>
</dbReference>
<keyword evidence="4" id="KW-1185">Reference proteome</keyword>
<dbReference type="PROSITE" id="PS51819">
    <property type="entry name" value="VOC"/>
    <property type="match status" value="1"/>
</dbReference>
<evidence type="ECO:0000259" key="2">
    <source>
        <dbReference type="PROSITE" id="PS51819"/>
    </source>
</evidence>
<name>A0ABR7LH49_9ACTN</name>